<evidence type="ECO:0000313" key="3">
    <source>
        <dbReference type="EMBL" id="SEG55076.1"/>
    </source>
</evidence>
<dbReference type="AlphaFoldDB" id="A0A1H6B4L2"/>
<sequence>MKKLFVAAFIGALTLTSCSKKAESTESNTMMTEPDSAAMKSDSSATAQPMDSTAAAMPAKTDSAMAK</sequence>
<dbReference type="OrthoDB" id="1275107at2"/>
<evidence type="ECO:0000313" key="4">
    <source>
        <dbReference type="Proteomes" id="UP000236738"/>
    </source>
</evidence>
<keyword evidence="4" id="KW-1185">Reference proteome</keyword>
<dbReference type="EMBL" id="FNUS01000007">
    <property type="protein sequence ID" value="SEG55076.1"/>
    <property type="molecule type" value="Genomic_DNA"/>
</dbReference>
<protein>
    <recommendedName>
        <fullName evidence="5">Cytochrome C551</fullName>
    </recommendedName>
</protein>
<evidence type="ECO:0000256" key="2">
    <source>
        <dbReference type="SAM" id="SignalP"/>
    </source>
</evidence>
<dbReference type="RefSeq" id="WP_146063327.1">
    <property type="nucleotide sequence ID" value="NZ_FNUS01000007.1"/>
</dbReference>
<gene>
    <name evidence="3" type="ORF">SAMN05421847_2678</name>
</gene>
<dbReference type="Proteomes" id="UP000236738">
    <property type="component" value="Unassembled WGS sequence"/>
</dbReference>
<reference evidence="4" key="1">
    <citation type="submission" date="2016-10" db="EMBL/GenBank/DDBJ databases">
        <authorList>
            <person name="Varghese N."/>
            <person name="Submissions S."/>
        </authorList>
    </citation>
    <scope>NUCLEOTIDE SEQUENCE [LARGE SCALE GENOMIC DNA]</scope>
    <source>
        <strain evidence="4">DSM 21580</strain>
    </source>
</reference>
<evidence type="ECO:0008006" key="5">
    <source>
        <dbReference type="Google" id="ProtNLM"/>
    </source>
</evidence>
<organism evidence="3 4">
    <name type="scientific">Halpernia humi</name>
    <dbReference type="NCBI Taxonomy" id="493375"/>
    <lineage>
        <taxon>Bacteria</taxon>
        <taxon>Pseudomonadati</taxon>
        <taxon>Bacteroidota</taxon>
        <taxon>Flavobacteriia</taxon>
        <taxon>Flavobacteriales</taxon>
        <taxon>Weeksellaceae</taxon>
        <taxon>Chryseobacterium group</taxon>
        <taxon>Halpernia</taxon>
    </lineage>
</organism>
<accession>A0A1H6B4L2</accession>
<proteinExistence type="predicted"/>
<feature type="chain" id="PRO_5009293329" description="Cytochrome C551" evidence="2">
    <location>
        <begin position="23"/>
        <end position="67"/>
    </location>
</feature>
<feature type="compositionally biased region" description="Polar residues" evidence="1">
    <location>
        <begin position="41"/>
        <end position="51"/>
    </location>
</feature>
<feature type="signal peptide" evidence="2">
    <location>
        <begin position="1"/>
        <end position="22"/>
    </location>
</feature>
<keyword evidence="2" id="KW-0732">Signal</keyword>
<dbReference type="PROSITE" id="PS51257">
    <property type="entry name" value="PROKAR_LIPOPROTEIN"/>
    <property type="match status" value="1"/>
</dbReference>
<name>A0A1H6B4L2_9FLAO</name>
<evidence type="ECO:0000256" key="1">
    <source>
        <dbReference type="SAM" id="MobiDB-lite"/>
    </source>
</evidence>
<feature type="compositionally biased region" description="Polar residues" evidence="1">
    <location>
        <begin position="21"/>
        <end position="31"/>
    </location>
</feature>
<feature type="region of interest" description="Disordered" evidence="1">
    <location>
        <begin position="21"/>
        <end position="67"/>
    </location>
</feature>